<proteinExistence type="predicted"/>
<organism evidence="2 3">
    <name type="scientific">Psilocybe cyanescens</name>
    <dbReference type="NCBI Taxonomy" id="93625"/>
    <lineage>
        <taxon>Eukaryota</taxon>
        <taxon>Fungi</taxon>
        <taxon>Dikarya</taxon>
        <taxon>Basidiomycota</taxon>
        <taxon>Agaricomycotina</taxon>
        <taxon>Agaricomycetes</taxon>
        <taxon>Agaricomycetidae</taxon>
        <taxon>Agaricales</taxon>
        <taxon>Agaricineae</taxon>
        <taxon>Strophariaceae</taxon>
        <taxon>Psilocybe</taxon>
    </lineage>
</organism>
<evidence type="ECO:0000256" key="1">
    <source>
        <dbReference type="SAM" id="MobiDB-lite"/>
    </source>
</evidence>
<dbReference type="EMBL" id="NHYD01002410">
    <property type="protein sequence ID" value="PPQ86898.1"/>
    <property type="molecule type" value="Genomic_DNA"/>
</dbReference>
<dbReference type="AlphaFoldDB" id="A0A409X7Y5"/>
<evidence type="ECO:0000313" key="3">
    <source>
        <dbReference type="Proteomes" id="UP000283269"/>
    </source>
</evidence>
<dbReference type="InParanoid" id="A0A409X7Y5"/>
<reference evidence="2 3" key="1">
    <citation type="journal article" date="2018" name="Evol. Lett.">
        <title>Horizontal gene cluster transfer increased hallucinogenic mushroom diversity.</title>
        <authorList>
            <person name="Reynolds H.T."/>
            <person name="Vijayakumar V."/>
            <person name="Gluck-Thaler E."/>
            <person name="Korotkin H.B."/>
            <person name="Matheny P.B."/>
            <person name="Slot J.C."/>
        </authorList>
    </citation>
    <scope>NUCLEOTIDE SEQUENCE [LARGE SCALE GENOMIC DNA]</scope>
    <source>
        <strain evidence="2 3">2631</strain>
    </source>
</reference>
<protein>
    <submittedName>
        <fullName evidence="2">Uncharacterized protein</fullName>
    </submittedName>
</protein>
<feature type="region of interest" description="Disordered" evidence="1">
    <location>
        <begin position="43"/>
        <end position="70"/>
    </location>
</feature>
<sequence>MNDAQMAAGALRAVFPSPQLFLLLSSSFSSACLRLSDTLYPDPADMPCVPSPPPSPLRSNSRDDARGGRDARLRLDSVDVCGSR</sequence>
<keyword evidence="3" id="KW-1185">Reference proteome</keyword>
<dbReference type="Proteomes" id="UP000283269">
    <property type="component" value="Unassembled WGS sequence"/>
</dbReference>
<name>A0A409X7Y5_PSICY</name>
<comment type="caution">
    <text evidence="2">The sequence shown here is derived from an EMBL/GenBank/DDBJ whole genome shotgun (WGS) entry which is preliminary data.</text>
</comment>
<accession>A0A409X7Y5</accession>
<gene>
    <name evidence="2" type="ORF">CVT25_012540</name>
</gene>
<evidence type="ECO:0000313" key="2">
    <source>
        <dbReference type="EMBL" id="PPQ86898.1"/>
    </source>
</evidence>
<feature type="compositionally biased region" description="Basic and acidic residues" evidence="1">
    <location>
        <begin position="60"/>
        <end position="70"/>
    </location>
</feature>